<gene>
    <name evidence="1" type="ORF">OCV66_05640</name>
</gene>
<sequence length="71" mass="7862">MIRVEVNDGTVALEIYGQGVNMLTEVLSILARIYEAYESTEKGAGDELLDIIGRAIQQGKIQEWSEEAFGE</sequence>
<accession>A0ABT2U1U2</accession>
<evidence type="ECO:0000313" key="2">
    <source>
        <dbReference type="Proteomes" id="UP001652397"/>
    </source>
</evidence>
<evidence type="ECO:0008006" key="3">
    <source>
        <dbReference type="Google" id="ProtNLM"/>
    </source>
</evidence>
<dbReference type="EMBL" id="JAOQJE010000004">
    <property type="protein sequence ID" value="MCU6788573.1"/>
    <property type="molecule type" value="Genomic_DNA"/>
</dbReference>
<reference evidence="1 2" key="1">
    <citation type="journal article" date="2021" name="ISME Commun">
        <title>Automated analysis of genomic sequences facilitates high-throughput and comprehensive description of bacteria.</title>
        <authorList>
            <person name="Hitch T.C.A."/>
        </authorList>
    </citation>
    <scope>NUCLEOTIDE SEQUENCE [LARGE SCALE GENOMIC DNA]</scope>
    <source>
        <strain evidence="1 2">Sanger_34</strain>
    </source>
</reference>
<dbReference type="RefSeq" id="WP_147573894.1">
    <property type="nucleotide sequence ID" value="NZ_JAOQJE010000004.1"/>
</dbReference>
<protein>
    <recommendedName>
        <fullName evidence="3">PqqD family protein</fullName>
    </recommendedName>
</protein>
<name>A0ABT2U1U2_9FIRM</name>
<organism evidence="1 2">
    <name type="scientific">Agathobaculum ammoniilyticum</name>
    <dbReference type="NCBI Taxonomy" id="2981778"/>
    <lineage>
        <taxon>Bacteria</taxon>
        <taxon>Bacillati</taxon>
        <taxon>Bacillota</taxon>
        <taxon>Clostridia</taxon>
        <taxon>Eubacteriales</taxon>
        <taxon>Butyricicoccaceae</taxon>
        <taxon>Agathobaculum</taxon>
    </lineage>
</organism>
<comment type="caution">
    <text evidence="1">The sequence shown here is derived from an EMBL/GenBank/DDBJ whole genome shotgun (WGS) entry which is preliminary data.</text>
</comment>
<proteinExistence type="predicted"/>
<evidence type="ECO:0000313" key="1">
    <source>
        <dbReference type="EMBL" id="MCU6788573.1"/>
    </source>
</evidence>
<dbReference type="Proteomes" id="UP001652397">
    <property type="component" value="Unassembled WGS sequence"/>
</dbReference>
<keyword evidence="2" id="KW-1185">Reference proteome</keyword>